<dbReference type="InterPro" id="IPR048254">
    <property type="entry name" value="CDP_ALCOHOL_P_TRANSF_CS"/>
</dbReference>
<keyword evidence="10" id="KW-1208">Phospholipid metabolism</keyword>
<name>A0A7K1UK01_9MICC</name>
<feature type="transmembrane region" description="Helical" evidence="13">
    <location>
        <begin position="106"/>
        <end position="128"/>
    </location>
</feature>
<comment type="subcellular location">
    <subcellularLocation>
        <location evidence="1">Membrane</location>
        <topology evidence="1">Multi-pass membrane protein</topology>
    </subcellularLocation>
</comment>
<evidence type="ECO:0000256" key="13">
    <source>
        <dbReference type="SAM" id="Phobius"/>
    </source>
</evidence>
<evidence type="ECO:0000256" key="5">
    <source>
        <dbReference type="ARBA" id="ARBA00022692"/>
    </source>
</evidence>
<evidence type="ECO:0000313" key="15">
    <source>
        <dbReference type="Proteomes" id="UP000460157"/>
    </source>
</evidence>
<keyword evidence="4 11" id="KW-0808">Transferase</keyword>
<dbReference type="PROSITE" id="PS00379">
    <property type="entry name" value="CDP_ALCOHOL_P_TRANSF"/>
    <property type="match status" value="1"/>
</dbReference>
<dbReference type="InterPro" id="IPR043130">
    <property type="entry name" value="CDP-OH_PTrfase_TM_dom"/>
</dbReference>
<dbReference type="Gene3D" id="1.20.120.1760">
    <property type="match status" value="1"/>
</dbReference>
<sequence length="267" mass="29768">MRIIGAGTRQGFEYTVHQTFWTVPNVVTVLRFLLVPVFVYFVREDQYMTAFWVLVVLAATDWIDGFIARFFNQMSTVGRWLDPLADRVAMIIVTLALVHYEIAPDWLIWAILIPDLVLFAHAALFFAGTPHLSVSGMGKVRTACLMISLPMLLLAQLPEFQERLNGLFPLVAESLLIAGVVMHVIASIDYLFQAQAKFWRLRRAGINTWKRSTWARIGISAEQQDPLLTGAVPRIPAEQQEQDALVTEGASGSGSGAGSAPRRARVQ</sequence>
<gene>
    <name evidence="14" type="ORF">GNZ21_10685</name>
</gene>
<organism evidence="14 15">
    <name type="scientific">Nesterenkonia alkaliphila</name>
    <dbReference type="NCBI Taxonomy" id="1463631"/>
    <lineage>
        <taxon>Bacteria</taxon>
        <taxon>Bacillati</taxon>
        <taxon>Actinomycetota</taxon>
        <taxon>Actinomycetes</taxon>
        <taxon>Micrococcales</taxon>
        <taxon>Micrococcaceae</taxon>
        <taxon>Nesterenkonia</taxon>
    </lineage>
</organism>
<evidence type="ECO:0000256" key="11">
    <source>
        <dbReference type="RuleBase" id="RU003750"/>
    </source>
</evidence>
<evidence type="ECO:0000313" key="14">
    <source>
        <dbReference type="EMBL" id="MVT26817.1"/>
    </source>
</evidence>
<evidence type="ECO:0000256" key="3">
    <source>
        <dbReference type="ARBA" id="ARBA00022516"/>
    </source>
</evidence>
<feature type="region of interest" description="Disordered" evidence="12">
    <location>
        <begin position="240"/>
        <end position="267"/>
    </location>
</feature>
<keyword evidence="6 13" id="KW-1133">Transmembrane helix</keyword>
<evidence type="ECO:0000256" key="1">
    <source>
        <dbReference type="ARBA" id="ARBA00004141"/>
    </source>
</evidence>
<dbReference type="EMBL" id="WRPM01000072">
    <property type="protein sequence ID" value="MVT26817.1"/>
    <property type="molecule type" value="Genomic_DNA"/>
</dbReference>
<dbReference type="Proteomes" id="UP000460157">
    <property type="component" value="Unassembled WGS sequence"/>
</dbReference>
<dbReference type="InterPro" id="IPR050324">
    <property type="entry name" value="CDP-alcohol_PTase-I"/>
</dbReference>
<evidence type="ECO:0000256" key="7">
    <source>
        <dbReference type="ARBA" id="ARBA00023098"/>
    </source>
</evidence>
<dbReference type="Pfam" id="PF01066">
    <property type="entry name" value="CDP-OH_P_transf"/>
    <property type="match status" value="1"/>
</dbReference>
<evidence type="ECO:0000256" key="2">
    <source>
        <dbReference type="ARBA" id="ARBA00010441"/>
    </source>
</evidence>
<dbReference type="GO" id="GO:0016780">
    <property type="term" value="F:phosphotransferase activity, for other substituted phosphate groups"/>
    <property type="evidence" value="ECO:0007669"/>
    <property type="project" value="InterPro"/>
</dbReference>
<keyword evidence="7" id="KW-0443">Lipid metabolism</keyword>
<evidence type="ECO:0000256" key="4">
    <source>
        <dbReference type="ARBA" id="ARBA00022679"/>
    </source>
</evidence>
<accession>A0A7K1UK01</accession>
<feature type="transmembrane region" description="Helical" evidence="13">
    <location>
        <begin position="20"/>
        <end position="41"/>
    </location>
</feature>
<keyword evidence="8 13" id="KW-0472">Membrane</keyword>
<dbReference type="PANTHER" id="PTHR14269">
    <property type="entry name" value="CDP-DIACYLGLYCEROL--GLYCEROL-3-PHOSPHATE 3-PHOSPHATIDYLTRANSFERASE-RELATED"/>
    <property type="match status" value="1"/>
</dbReference>
<keyword evidence="15" id="KW-1185">Reference proteome</keyword>
<reference evidence="14 15" key="1">
    <citation type="submission" date="2019-12" db="EMBL/GenBank/DDBJ databases">
        <title>Nesterenkonia muleiensis sp. nov., a novel actinobacterium isolated from sap of Populus euphratica.</title>
        <authorList>
            <person name="Wang R."/>
        </authorList>
    </citation>
    <scope>NUCLEOTIDE SEQUENCE [LARGE SCALE GENOMIC DNA]</scope>
    <source>
        <strain evidence="14 15">F10</strain>
    </source>
</reference>
<evidence type="ECO:0000256" key="6">
    <source>
        <dbReference type="ARBA" id="ARBA00022989"/>
    </source>
</evidence>
<evidence type="ECO:0000256" key="10">
    <source>
        <dbReference type="ARBA" id="ARBA00023264"/>
    </source>
</evidence>
<dbReference type="PANTHER" id="PTHR14269:SF11">
    <property type="entry name" value="CDP-DIACYLGLYCEROL--GLYCEROL-3-PHOSPHATE 3-PHOSPHATIDYLTRANSFERASE"/>
    <property type="match status" value="1"/>
</dbReference>
<comment type="caution">
    <text evidence="14">The sequence shown here is derived from an EMBL/GenBank/DDBJ whole genome shotgun (WGS) entry which is preliminary data.</text>
</comment>
<dbReference type="GO" id="GO:0016020">
    <property type="term" value="C:membrane"/>
    <property type="evidence" value="ECO:0007669"/>
    <property type="project" value="UniProtKB-SubCell"/>
</dbReference>
<proteinExistence type="inferred from homology"/>
<feature type="transmembrane region" description="Helical" evidence="13">
    <location>
        <begin position="84"/>
        <end position="100"/>
    </location>
</feature>
<dbReference type="AlphaFoldDB" id="A0A7K1UK01"/>
<evidence type="ECO:0000256" key="12">
    <source>
        <dbReference type="SAM" id="MobiDB-lite"/>
    </source>
</evidence>
<protein>
    <submittedName>
        <fullName evidence="14">CDP-alcohol phosphatidyltransferase family protein</fullName>
    </submittedName>
</protein>
<comment type="similarity">
    <text evidence="2 11">Belongs to the CDP-alcohol phosphatidyltransferase class-I family.</text>
</comment>
<keyword evidence="9" id="KW-0594">Phospholipid biosynthesis</keyword>
<keyword evidence="5 13" id="KW-0812">Transmembrane</keyword>
<keyword evidence="3" id="KW-0444">Lipid biosynthesis</keyword>
<dbReference type="GO" id="GO:0046474">
    <property type="term" value="P:glycerophospholipid biosynthetic process"/>
    <property type="evidence" value="ECO:0007669"/>
    <property type="project" value="TreeGrafter"/>
</dbReference>
<feature type="transmembrane region" description="Helical" evidence="13">
    <location>
        <begin position="170"/>
        <end position="192"/>
    </location>
</feature>
<dbReference type="InterPro" id="IPR000462">
    <property type="entry name" value="CDP-OH_P_trans"/>
</dbReference>
<evidence type="ECO:0000256" key="8">
    <source>
        <dbReference type="ARBA" id="ARBA00023136"/>
    </source>
</evidence>
<evidence type="ECO:0000256" key="9">
    <source>
        <dbReference type="ARBA" id="ARBA00023209"/>
    </source>
</evidence>
<dbReference type="RefSeq" id="WP_188503480.1">
    <property type="nucleotide sequence ID" value="NZ_BMFX01000004.1"/>
</dbReference>
<feature type="transmembrane region" description="Helical" evidence="13">
    <location>
        <begin position="47"/>
        <end position="72"/>
    </location>
</feature>